<proteinExistence type="predicted"/>
<evidence type="ECO:0008006" key="5">
    <source>
        <dbReference type="Google" id="ProtNLM"/>
    </source>
</evidence>
<dbReference type="AlphaFoldDB" id="A0A0D3J4A7"/>
<evidence type="ECO:0000313" key="3">
    <source>
        <dbReference type="EnsemblProtists" id="EOD18342"/>
    </source>
</evidence>
<evidence type="ECO:0000256" key="2">
    <source>
        <dbReference type="SAM" id="SignalP"/>
    </source>
</evidence>
<accession>A0A0D3J4A7</accession>
<organism evidence="3 4">
    <name type="scientific">Emiliania huxleyi (strain CCMP1516)</name>
    <dbReference type="NCBI Taxonomy" id="280463"/>
    <lineage>
        <taxon>Eukaryota</taxon>
        <taxon>Haptista</taxon>
        <taxon>Haptophyta</taxon>
        <taxon>Prymnesiophyceae</taxon>
        <taxon>Isochrysidales</taxon>
        <taxon>Noelaerhabdaceae</taxon>
        <taxon>Emiliania</taxon>
    </lineage>
</organism>
<keyword evidence="2" id="KW-0732">Signal</keyword>
<feature type="signal peptide" evidence="2">
    <location>
        <begin position="1"/>
        <end position="19"/>
    </location>
</feature>
<dbReference type="EnsemblProtists" id="EOD18342">
    <property type="protein sequence ID" value="EOD18342"/>
    <property type="gene ID" value="EMIHUDRAFT_196543"/>
</dbReference>
<dbReference type="RefSeq" id="XP_005770771.1">
    <property type="nucleotide sequence ID" value="XM_005770714.1"/>
</dbReference>
<dbReference type="Proteomes" id="UP000013827">
    <property type="component" value="Unassembled WGS sequence"/>
</dbReference>
<name>A0A0D3J4A7_EMIH1</name>
<dbReference type="PaxDb" id="2903-EOD18342"/>
<feature type="compositionally biased region" description="Acidic residues" evidence="1">
    <location>
        <begin position="47"/>
        <end position="59"/>
    </location>
</feature>
<feature type="chain" id="PRO_5044195472" description="Tic22-like family protein" evidence="2">
    <location>
        <begin position="20"/>
        <end position="297"/>
    </location>
</feature>
<sequence>MHAIVLFSLLCLLPLEASCRVQRAVAPVRIGGSGGERRLRGGSLLDGLEDEADDDDVDDLGLGPPPSSPAAAPAASAEAEAPPADGLTAAEVTEKLNAVPAFVLIANGQLLGSRNEEGEAVLSFFTDAAHARAVLASVKESGKVEGAQLSVLPLGRALEACGGWAKGGGSEETRLSRLVGSPQGDAEFGEHLQKQLEATDRAASSWRLPLFLSNSFQTESMIPVFLSREDLLRGWERAGGDKEKPPNPVMVMDVRVFCDQLQSGMPLAKKIQLVSSLEAFELAKELNPKSVGEPTSS</sequence>
<dbReference type="HOGENOM" id="CLU_938220_0_0_1"/>
<feature type="region of interest" description="Disordered" evidence="1">
    <location>
        <begin position="41"/>
        <end position="84"/>
    </location>
</feature>
<feature type="compositionally biased region" description="Low complexity" evidence="1">
    <location>
        <begin position="69"/>
        <end position="84"/>
    </location>
</feature>
<reference evidence="4" key="1">
    <citation type="journal article" date="2013" name="Nature">
        <title>Pan genome of the phytoplankton Emiliania underpins its global distribution.</title>
        <authorList>
            <person name="Read B.A."/>
            <person name="Kegel J."/>
            <person name="Klute M.J."/>
            <person name="Kuo A."/>
            <person name="Lefebvre S.C."/>
            <person name="Maumus F."/>
            <person name="Mayer C."/>
            <person name="Miller J."/>
            <person name="Monier A."/>
            <person name="Salamov A."/>
            <person name="Young J."/>
            <person name="Aguilar M."/>
            <person name="Claverie J.M."/>
            <person name="Frickenhaus S."/>
            <person name="Gonzalez K."/>
            <person name="Herman E.K."/>
            <person name="Lin Y.C."/>
            <person name="Napier J."/>
            <person name="Ogata H."/>
            <person name="Sarno A.F."/>
            <person name="Shmutz J."/>
            <person name="Schroeder D."/>
            <person name="de Vargas C."/>
            <person name="Verret F."/>
            <person name="von Dassow P."/>
            <person name="Valentin K."/>
            <person name="Van de Peer Y."/>
            <person name="Wheeler G."/>
            <person name="Dacks J.B."/>
            <person name="Delwiche C.F."/>
            <person name="Dyhrman S.T."/>
            <person name="Glockner G."/>
            <person name="John U."/>
            <person name="Richards T."/>
            <person name="Worden A.Z."/>
            <person name="Zhang X."/>
            <person name="Grigoriev I.V."/>
            <person name="Allen A.E."/>
            <person name="Bidle K."/>
            <person name="Borodovsky M."/>
            <person name="Bowler C."/>
            <person name="Brownlee C."/>
            <person name="Cock J.M."/>
            <person name="Elias M."/>
            <person name="Gladyshev V.N."/>
            <person name="Groth M."/>
            <person name="Guda C."/>
            <person name="Hadaegh A."/>
            <person name="Iglesias-Rodriguez M.D."/>
            <person name="Jenkins J."/>
            <person name="Jones B.M."/>
            <person name="Lawson T."/>
            <person name="Leese F."/>
            <person name="Lindquist E."/>
            <person name="Lobanov A."/>
            <person name="Lomsadze A."/>
            <person name="Malik S.B."/>
            <person name="Marsh M.E."/>
            <person name="Mackinder L."/>
            <person name="Mock T."/>
            <person name="Mueller-Roeber B."/>
            <person name="Pagarete A."/>
            <person name="Parker M."/>
            <person name="Probert I."/>
            <person name="Quesneville H."/>
            <person name="Raines C."/>
            <person name="Rensing S.A."/>
            <person name="Riano-Pachon D.M."/>
            <person name="Richier S."/>
            <person name="Rokitta S."/>
            <person name="Shiraiwa Y."/>
            <person name="Soanes D.M."/>
            <person name="van der Giezen M."/>
            <person name="Wahlund T.M."/>
            <person name="Williams B."/>
            <person name="Wilson W."/>
            <person name="Wolfe G."/>
            <person name="Wurch L.L."/>
        </authorList>
    </citation>
    <scope>NUCLEOTIDE SEQUENCE</scope>
</reference>
<protein>
    <recommendedName>
        <fullName evidence="5">Tic22-like family protein</fullName>
    </recommendedName>
</protein>
<reference evidence="3" key="2">
    <citation type="submission" date="2024-10" db="UniProtKB">
        <authorList>
            <consortium name="EnsemblProtists"/>
        </authorList>
    </citation>
    <scope>IDENTIFICATION</scope>
</reference>
<dbReference type="KEGG" id="ehx:EMIHUDRAFT_196543"/>
<keyword evidence="4" id="KW-1185">Reference proteome</keyword>
<dbReference type="GeneID" id="19046343"/>
<evidence type="ECO:0000256" key="1">
    <source>
        <dbReference type="SAM" id="MobiDB-lite"/>
    </source>
</evidence>
<evidence type="ECO:0000313" key="4">
    <source>
        <dbReference type="Proteomes" id="UP000013827"/>
    </source>
</evidence>